<proteinExistence type="predicted"/>
<dbReference type="Proteomes" id="UP001188597">
    <property type="component" value="Unassembled WGS sequence"/>
</dbReference>
<name>A0AA88V127_9ASTE</name>
<gene>
    <name evidence="1" type="ORF">RJ639_023626</name>
</gene>
<reference evidence="1" key="1">
    <citation type="submission" date="2022-12" db="EMBL/GenBank/DDBJ databases">
        <title>Draft genome assemblies for two species of Escallonia (Escalloniales).</title>
        <authorList>
            <person name="Chanderbali A."/>
            <person name="Dervinis C."/>
            <person name="Anghel I."/>
            <person name="Soltis D."/>
            <person name="Soltis P."/>
            <person name="Zapata F."/>
        </authorList>
    </citation>
    <scope>NUCLEOTIDE SEQUENCE</scope>
    <source>
        <strain evidence="1">UCBG64.0493</strain>
        <tissue evidence="1">Leaf</tissue>
    </source>
</reference>
<dbReference type="EMBL" id="JAVXUP010003190">
    <property type="protein sequence ID" value="KAK2999721.1"/>
    <property type="molecule type" value="Genomic_DNA"/>
</dbReference>
<keyword evidence="2" id="KW-1185">Reference proteome</keyword>
<organism evidence="1 2">
    <name type="scientific">Escallonia herrerae</name>
    <dbReference type="NCBI Taxonomy" id="1293975"/>
    <lineage>
        <taxon>Eukaryota</taxon>
        <taxon>Viridiplantae</taxon>
        <taxon>Streptophyta</taxon>
        <taxon>Embryophyta</taxon>
        <taxon>Tracheophyta</taxon>
        <taxon>Spermatophyta</taxon>
        <taxon>Magnoliopsida</taxon>
        <taxon>eudicotyledons</taxon>
        <taxon>Gunneridae</taxon>
        <taxon>Pentapetalae</taxon>
        <taxon>asterids</taxon>
        <taxon>campanulids</taxon>
        <taxon>Escalloniales</taxon>
        <taxon>Escalloniaceae</taxon>
        <taxon>Escallonia</taxon>
    </lineage>
</organism>
<evidence type="ECO:0000313" key="2">
    <source>
        <dbReference type="Proteomes" id="UP001188597"/>
    </source>
</evidence>
<sequence length="91" mass="10576">MDELRKNTADMTSVLECCLHKVEWDSSQGQTRQKAEDAIEQNNFFVNEDKKLPPPMTLENVMRKSKMSDTMAEEFVELGNEVEMDMDEEEV</sequence>
<protein>
    <submittedName>
        <fullName evidence="1">Uncharacterized protein</fullName>
    </submittedName>
</protein>
<accession>A0AA88V127</accession>
<comment type="caution">
    <text evidence="1">The sequence shown here is derived from an EMBL/GenBank/DDBJ whole genome shotgun (WGS) entry which is preliminary data.</text>
</comment>
<evidence type="ECO:0000313" key="1">
    <source>
        <dbReference type="EMBL" id="KAK2999721.1"/>
    </source>
</evidence>
<dbReference type="AlphaFoldDB" id="A0AA88V127"/>